<dbReference type="AlphaFoldDB" id="A0A8C0F5S2"/>
<dbReference type="Pfam" id="PF13639">
    <property type="entry name" value="zf-RING_2"/>
    <property type="match status" value="1"/>
</dbReference>
<dbReference type="InterPro" id="IPR047126">
    <property type="entry name" value="RNF141-like"/>
</dbReference>
<dbReference type="PROSITE" id="PS50089">
    <property type="entry name" value="ZF_RING_2"/>
    <property type="match status" value="1"/>
</dbReference>
<feature type="domain" description="RING-type" evidence="5">
    <location>
        <begin position="9"/>
        <end position="48"/>
    </location>
</feature>
<dbReference type="GO" id="GO:0008270">
    <property type="term" value="F:zinc ion binding"/>
    <property type="evidence" value="ECO:0007669"/>
    <property type="project" value="UniProtKB-KW"/>
</dbReference>
<reference evidence="6" key="1">
    <citation type="submission" date="2025-08" db="UniProtKB">
        <authorList>
            <consortium name="Ensembl"/>
        </authorList>
    </citation>
    <scope>IDENTIFICATION</scope>
</reference>
<evidence type="ECO:0000256" key="3">
    <source>
        <dbReference type="ARBA" id="ARBA00022833"/>
    </source>
</evidence>
<dbReference type="SMART" id="SM00184">
    <property type="entry name" value="RING"/>
    <property type="match status" value="1"/>
</dbReference>
<evidence type="ECO:0000259" key="5">
    <source>
        <dbReference type="PROSITE" id="PS50089"/>
    </source>
</evidence>
<evidence type="ECO:0000313" key="7">
    <source>
        <dbReference type="Proteomes" id="UP000694567"/>
    </source>
</evidence>
<dbReference type="Proteomes" id="UP000694567">
    <property type="component" value="Unplaced"/>
</dbReference>
<dbReference type="InterPro" id="IPR001841">
    <property type="entry name" value="Znf_RING"/>
</dbReference>
<sequence>MATETEQICPICRDAPRDNAYGLPCRHWFGLDCILLWLDLKRECPICRKQVEKVRFPVQEENDYIDAKILHTLCVSGPVAEAMV</sequence>
<reference evidence="6" key="2">
    <citation type="submission" date="2025-09" db="UniProtKB">
        <authorList>
            <consortium name="Ensembl"/>
        </authorList>
    </citation>
    <scope>IDENTIFICATION</scope>
</reference>
<keyword evidence="2 4" id="KW-0863">Zinc-finger</keyword>
<keyword evidence="7" id="KW-1185">Reference proteome</keyword>
<keyword evidence="3" id="KW-0862">Zinc</keyword>
<evidence type="ECO:0000256" key="1">
    <source>
        <dbReference type="ARBA" id="ARBA00022723"/>
    </source>
</evidence>
<dbReference type="Ensembl" id="ENSBOBT00000013298.1">
    <property type="protein sequence ID" value="ENSBOBP00000012985.1"/>
    <property type="gene ID" value="ENSBOBG00000008248.1"/>
</dbReference>
<dbReference type="InterPro" id="IPR013083">
    <property type="entry name" value="Znf_RING/FYVE/PHD"/>
</dbReference>
<evidence type="ECO:0000256" key="2">
    <source>
        <dbReference type="ARBA" id="ARBA00022771"/>
    </source>
</evidence>
<keyword evidence="1" id="KW-0479">Metal-binding</keyword>
<proteinExistence type="predicted"/>
<evidence type="ECO:0000256" key="4">
    <source>
        <dbReference type="PROSITE-ProRule" id="PRU00175"/>
    </source>
</evidence>
<name>A0A8C0F5S2_BUBBB</name>
<dbReference type="SUPFAM" id="SSF57850">
    <property type="entry name" value="RING/U-box"/>
    <property type="match status" value="1"/>
</dbReference>
<dbReference type="PANTHER" id="PTHR12109">
    <property type="entry name" value="RING FINGER PROTEIN 141-RELATED"/>
    <property type="match status" value="1"/>
</dbReference>
<protein>
    <recommendedName>
        <fullName evidence="5">RING-type domain-containing protein</fullName>
    </recommendedName>
</protein>
<organism evidence="6 7">
    <name type="scientific">Bubo bubo</name>
    <name type="common">Eurasian eagle-owl</name>
    <name type="synonym">Strix bubo</name>
    <dbReference type="NCBI Taxonomy" id="30461"/>
    <lineage>
        <taxon>Eukaryota</taxon>
        <taxon>Metazoa</taxon>
        <taxon>Chordata</taxon>
        <taxon>Craniata</taxon>
        <taxon>Vertebrata</taxon>
        <taxon>Euteleostomi</taxon>
        <taxon>Archelosauria</taxon>
        <taxon>Archosauria</taxon>
        <taxon>Dinosauria</taxon>
        <taxon>Saurischia</taxon>
        <taxon>Theropoda</taxon>
        <taxon>Coelurosauria</taxon>
        <taxon>Aves</taxon>
        <taxon>Neognathae</taxon>
        <taxon>Neoaves</taxon>
        <taxon>Telluraves</taxon>
        <taxon>Strigiformes</taxon>
        <taxon>Strigidae</taxon>
        <taxon>Bubo</taxon>
    </lineage>
</organism>
<accession>A0A8C0F5S2</accession>
<evidence type="ECO:0000313" key="6">
    <source>
        <dbReference type="Ensembl" id="ENSBOBP00000012985.1"/>
    </source>
</evidence>
<dbReference type="Gene3D" id="3.30.40.10">
    <property type="entry name" value="Zinc/RING finger domain, C3HC4 (zinc finger)"/>
    <property type="match status" value="1"/>
</dbReference>